<keyword evidence="3" id="KW-0418">Kinase</keyword>
<feature type="non-terminal residue" evidence="6">
    <location>
        <position position="1"/>
    </location>
</feature>
<dbReference type="PROSITE" id="PS50146">
    <property type="entry name" value="DAGK"/>
    <property type="match status" value="1"/>
</dbReference>
<keyword evidence="2" id="KW-0547">Nucleotide-binding</keyword>
<dbReference type="InterPro" id="IPR017438">
    <property type="entry name" value="ATP-NAD_kinase_N"/>
</dbReference>
<dbReference type="EMBL" id="UINC01156824">
    <property type="protein sequence ID" value="SVD53461.1"/>
    <property type="molecule type" value="Genomic_DNA"/>
</dbReference>
<protein>
    <recommendedName>
        <fullName evidence="5">DAGKc domain-containing protein</fullName>
    </recommendedName>
</protein>
<dbReference type="PANTHER" id="PTHR12358">
    <property type="entry name" value="SPHINGOSINE KINASE"/>
    <property type="match status" value="1"/>
</dbReference>
<dbReference type="InterPro" id="IPR045540">
    <property type="entry name" value="YegS/DAGK_C"/>
</dbReference>
<keyword evidence="4" id="KW-0067">ATP-binding</keyword>
<accession>A0A382W5T0</accession>
<dbReference type="GO" id="GO:0005886">
    <property type="term" value="C:plasma membrane"/>
    <property type="evidence" value="ECO:0007669"/>
    <property type="project" value="TreeGrafter"/>
</dbReference>
<organism evidence="6">
    <name type="scientific">marine metagenome</name>
    <dbReference type="NCBI Taxonomy" id="408172"/>
    <lineage>
        <taxon>unclassified sequences</taxon>
        <taxon>metagenomes</taxon>
        <taxon>ecological metagenomes</taxon>
    </lineage>
</organism>
<dbReference type="InterPro" id="IPR016064">
    <property type="entry name" value="NAD/diacylglycerol_kinase_sf"/>
</dbReference>
<evidence type="ECO:0000259" key="5">
    <source>
        <dbReference type="PROSITE" id="PS50146"/>
    </source>
</evidence>
<evidence type="ECO:0000313" key="6">
    <source>
        <dbReference type="EMBL" id="SVD53461.1"/>
    </source>
</evidence>
<dbReference type="InterPro" id="IPR001206">
    <property type="entry name" value="Diacylglycerol_kinase_cat_dom"/>
</dbReference>
<evidence type="ECO:0000256" key="2">
    <source>
        <dbReference type="ARBA" id="ARBA00022741"/>
    </source>
</evidence>
<dbReference type="AlphaFoldDB" id="A0A382W5T0"/>
<evidence type="ECO:0000256" key="3">
    <source>
        <dbReference type="ARBA" id="ARBA00022777"/>
    </source>
</evidence>
<dbReference type="SUPFAM" id="SSF111331">
    <property type="entry name" value="NAD kinase/diacylglycerol kinase-like"/>
    <property type="match status" value="1"/>
</dbReference>
<dbReference type="GO" id="GO:0016301">
    <property type="term" value="F:kinase activity"/>
    <property type="evidence" value="ECO:0007669"/>
    <property type="project" value="UniProtKB-KW"/>
</dbReference>
<gene>
    <name evidence="6" type="ORF">METZ01_LOCUS406315</name>
</gene>
<dbReference type="PANTHER" id="PTHR12358:SF106">
    <property type="entry name" value="LIPID KINASE YEGS"/>
    <property type="match status" value="1"/>
</dbReference>
<feature type="non-terminal residue" evidence="6">
    <location>
        <position position="280"/>
    </location>
</feature>
<sequence>VIVNPAAGQGACGKAWPEFEAGLRSALGDIDVTITARAGDETDLARQGIADGAEHFIAVGGDGTMNGVLNGIMGDGAPKNDRVRLSVIPAGTANEMARAIGFHGDPAGAIQSIASGRVQRFDLLQAECVGLDGDAHRHFGTLAISWGGAAEIVYRTNNSRFLKKLGGRFSYYANTLIVTLTYPMQNCDLTVDGRQIKDQVYYSGLVCNMEFLGGGMRLAPGADHTDGVANFLFFKDIPRREIIFQKPSWLFDGHHVDHEKVDYFPGQVFEVQGDTDALVD</sequence>
<dbReference type="Gene3D" id="3.40.50.10330">
    <property type="entry name" value="Probable inorganic polyphosphate/atp-NAD kinase, domain 1"/>
    <property type="match status" value="1"/>
</dbReference>
<name>A0A382W5T0_9ZZZZ</name>
<reference evidence="6" key="1">
    <citation type="submission" date="2018-05" db="EMBL/GenBank/DDBJ databases">
        <authorList>
            <person name="Lanie J.A."/>
            <person name="Ng W.-L."/>
            <person name="Kazmierczak K.M."/>
            <person name="Andrzejewski T.M."/>
            <person name="Davidsen T.M."/>
            <person name="Wayne K.J."/>
            <person name="Tettelin H."/>
            <person name="Glass J.I."/>
            <person name="Rusch D."/>
            <person name="Podicherti R."/>
            <person name="Tsui H.-C.T."/>
            <person name="Winkler M.E."/>
        </authorList>
    </citation>
    <scope>NUCLEOTIDE SEQUENCE</scope>
</reference>
<dbReference type="Gene3D" id="2.60.200.40">
    <property type="match status" value="1"/>
</dbReference>
<keyword evidence="1" id="KW-0808">Transferase</keyword>
<evidence type="ECO:0000256" key="1">
    <source>
        <dbReference type="ARBA" id="ARBA00022679"/>
    </source>
</evidence>
<dbReference type="SMART" id="SM00046">
    <property type="entry name" value="DAGKc"/>
    <property type="match status" value="1"/>
</dbReference>
<dbReference type="Pfam" id="PF19279">
    <property type="entry name" value="YegS_C"/>
    <property type="match status" value="1"/>
</dbReference>
<dbReference type="InterPro" id="IPR050187">
    <property type="entry name" value="Lipid_Phosphate_FormReg"/>
</dbReference>
<feature type="domain" description="DAGKc" evidence="5">
    <location>
        <begin position="1"/>
        <end position="130"/>
    </location>
</feature>
<evidence type="ECO:0000256" key="4">
    <source>
        <dbReference type="ARBA" id="ARBA00022840"/>
    </source>
</evidence>
<proteinExistence type="predicted"/>
<dbReference type="GO" id="GO:0005524">
    <property type="term" value="F:ATP binding"/>
    <property type="evidence" value="ECO:0007669"/>
    <property type="project" value="UniProtKB-KW"/>
</dbReference>
<dbReference type="Pfam" id="PF00781">
    <property type="entry name" value="DAGK_cat"/>
    <property type="match status" value="1"/>
</dbReference>